<feature type="domain" description="Glucose/Sorbosone dehydrogenase" evidence="1">
    <location>
        <begin position="44"/>
        <end position="378"/>
    </location>
</feature>
<name>A0A1G9T2K0_9BACT</name>
<dbReference type="PANTHER" id="PTHR19328:SF75">
    <property type="entry name" value="ALDOSE SUGAR DEHYDROGENASE YLII"/>
    <property type="match status" value="1"/>
</dbReference>
<dbReference type="InterPro" id="IPR011042">
    <property type="entry name" value="6-blade_b-propeller_TolB-like"/>
</dbReference>
<dbReference type="InterPro" id="IPR012938">
    <property type="entry name" value="Glc/Sorbosone_DH"/>
</dbReference>
<dbReference type="PROSITE" id="PS51257">
    <property type="entry name" value="PROKAR_LIPOPROTEIN"/>
    <property type="match status" value="1"/>
</dbReference>
<accession>A0A1G9T2K0</accession>
<dbReference type="STRING" id="563176.SAMN04488090_3388"/>
<dbReference type="Gene3D" id="2.120.10.30">
    <property type="entry name" value="TolB, C-terminal domain"/>
    <property type="match status" value="1"/>
</dbReference>
<dbReference type="AlphaFoldDB" id="A0A1G9T2K0"/>
<dbReference type="SUPFAM" id="SSF50952">
    <property type="entry name" value="Soluble quinoprotein glucose dehydrogenase"/>
    <property type="match status" value="1"/>
</dbReference>
<dbReference type="RefSeq" id="WP_093204831.1">
    <property type="nucleotide sequence ID" value="NZ_FNGS01000006.1"/>
</dbReference>
<dbReference type="PANTHER" id="PTHR19328">
    <property type="entry name" value="HEDGEHOG-INTERACTING PROTEIN"/>
    <property type="match status" value="1"/>
</dbReference>
<dbReference type="OrthoDB" id="9770043at2"/>
<keyword evidence="3" id="KW-1185">Reference proteome</keyword>
<organism evidence="2 3">
    <name type="scientific">Siphonobacter aquaeclarae</name>
    <dbReference type="NCBI Taxonomy" id="563176"/>
    <lineage>
        <taxon>Bacteria</taxon>
        <taxon>Pseudomonadati</taxon>
        <taxon>Bacteroidota</taxon>
        <taxon>Cytophagia</taxon>
        <taxon>Cytophagales</taxon>
        <taxon>Cytophagaceae</taxon>
        <taxon>Siphonobacter</taxon>
    </lineage>
</organism>
<reference evidence="2 3" key="1">
    <citation type="submission" date="2016-10" db="EMBL/GenBank/DDBJ databases">
        <authorList>
            <person name="de Groot N.N."/>
        </authorList>
    </citation>
    <scope>NUCLEOTIDE SEQUENCE [LARGE SCALE GENOMIC DNA]</scope>
    <source>
        <strain evidence="2 3">DSM 21668</strain>
    </source>
</reference>
<dbReference type="Proteomes" id="UP000198901">
    <property type="component" value="Unassembled WGS sequence"/>
</dbReference>
<evidence type="ECO:0000259" key="1">
    <source>
        <dbReference type="Pfam" id="PF07995"/>
    </source>
</evidence>
<protein>
    <submittedName>
        <fullName evidence="2">Glucose/arabinose dehydrogenase, beta-propeller fold</fullName>
    </submittedName>
</protein>
<dbReference type="InterPro" id="IPR011041">
    <property type="entry name" value="Quinoprot_gluc/sorb_DH_b-prop"/>
</dbReference>
<dbReference type="EMBL" id="FNGS01000006">
    <property type="protein sequence ID" value="SDM41880.1"/>
    <property type="molecule type" value="Genomic_DNA"/>
</dbReference>
<evidence type="ECO:0000313" key="3">
    <source>
        <dbReference type="Proteomes" id="UP000198901"/>
    </source>
</evidence>
<sequence>MQRSLLATAFLLAGLIGSCQSPDKRTPATSSQSVTVRLITDGVSHPTAFAATPDNTLLIAEQEGRIRVYKDNQLISNPFLDISKQVVKSSGYDERGLLGLALHPDYAQNGKFYVYYSARTSGANHKSVIQEFKVSNNGLVADAGSGRILLEFDQPESNHNGGDLQFGPDGYLYIASGDGGGGGDRHGEHGNGQNLNTLLGKILRIDVNKTPYGIPADNPFVNQAGVRPEIFAYGLRNPWRFSFDKANGKLFAGDVGQNQYEEVDLVTKGGNYGWRVREGYHSYNNSDPDVPNRIDPITEYSHSEGISITGGFVYRGEKIGWLKGKYIFADWSGPLWYLTESKEKEWPRTSLITKGRPANWQVYSFGQDRDGELYLLGVNTENNRGIVYRIEP</sequence>
<gene>
    <name evidence="2" type="ORF">SAMN04488090_3388</name>
</gene>
<proteinExistence type="predicted"/>
<dbReference type="Pfam" id="PF07995">
    <property type="entry name" value="GSDH"/>
    <property type="match status" value="1"/>
</dbReference>
<evidence type="ECO:0000313" key="2">
    <source>
        <dbReference type="EMBL" id="SDM41880.1"/>
    </source>
</evidence>